<reference evidence="1 2" key="1">
    <citation type="submission" date="2020-02" db="EMBL/GenBank/DDBJ databases">
        <title>Characterization of Proteus podophage Privateer.</title>
        <authorList>
            <person name="Corban J."/>
            <person name="Ramsey J."/>
        </authorList>
    </citation>
    <scope>NUCLEOTIDE SEQUENCE [LARGE SCALE GENOMIC DNA]</scope>
</reference>
<evidence type="ECO:0000313" key="2">
    <source>
        <dbReference type="Proteomes" id="UP000500956"/>
    </source>
</evidence>
<evidence type="ECO:0000313" key="1">
    <source>
        <dbReference type="EMBL" id="QIN94839.1"/>
    </source>
</evidence>
<sequence length="71" mass="8334">MFKDDLTKFKNIPHSNCFYNIDGFIFSKVKPSPFSNMKCEMNAVCMENGYLYSFDEDEEVYIIKDSTIKNP</sequence>
<dbReference type="Proteomes" id="UP000500956">
    <property type="component" value="Segment"/>
</dbReference>
<proteinExistence type="predicted"/>
<organism evidence="1 2">
    <name type="scientific">Proteus phage Privateer</name>
    <dbReference type="NCBI Taxonomy" id="2712958"/>
    <lineage>
        <taxon>Viruses</taxon>
        <taxon>Duplodnaviria</taxon>
        <taxon>Heunggongvirae</taxon>
        <taxon>Uroviricota</taxon>
        <taxon>Caudoviricetes</taxon>
        <taxon>Grimontviridae</taxon>
        <taxon>Privateervirus</taxon>
        <taxon>Privateervirus privateer</taxon>
    </lineage>
</organism>
<accession>A0A6G8R3R3</accession>
<name>A0A6G8R3R3_9CAUD</name>
<keyword evidence="2" id="KW-1185">Reference proteome</keyword>
<protein>
    <submittedName>
        <fullName evidence="1">Uncharacterized protein</fullName>
    </submittedName>
</protein>
<dbReference type="EMBL" id="MT028297">
    <property type="protein sequence ID" value="QIN94839.1"/>
    <property type="molecule type" value="Genomic_DNA"/>
</dbReference>
<gene>
    <name evidence="1" type="ORF">CPT_Privateer_046</name>
</gene>